<protein>
    <submittedName>
        <fullName evidence="1">Uncharacterized protein</fullName>
    </submittedName>
</protein>
<organism evidence="1 2">
    <name type="scientific">Scophthalmus maximus</name>
    <name type="common">Turbot</name>
    <name type="synonym">Psetta maxima</name>
    <dbReference type="NCBI Taxonomy" id="52904"/>
    <lineage>
        <taxon>Eukaryota</taxon>
        <taxon>Metazoa</taxon>
        <taxon>Chordata</taxon>
        <taxon>Craniata</taxon>
        <taxon>Vertebrata</taxon>
        <taxon>Euteleostomi</taxon>
        <taxon>Actinopterygii</taxon>
        <taxon>Neopterygii</taxon>
        <taxon>Teleostei</taxon>
        <taxon>Neoteleostei</taxon>
        <taxon>Acanthomorphata</taxon>
        <taxon>Carangaria</taxon>
        <taxon>Pleuronectiformes</taxon>
        <taxon>Pleuronectoidei</taxon>
        <taxon>Scophthalmidae</taxon>
        <taxon>Scophthalmus</taxon>
    </lineage>
</organism>
<proteinExistence type="predicted"/>
<name>A0A8D3A6S8_SCOMX</name>
<dbReference type="Proteomes" id="UP000694558">
    <property type="component" value="Chromosome 5"/>
</dbReference>
<reference evidence="1" key="1">
    <citation type="submission" date="2023-05" db="EMBL/GenBank/DDBJ databases">
        <title>High-quality long-read genome of Scophthalmus maximus.</title>
        <authorList>
            <person name="Lien S."/>
            <person name="Martinez P."/>
        </authorList>
    </citation>
    <scope>NUCLEOTIDE SEQUENCE [LARGE SCALE GENOMIC DNA]</scope>
</reference>
<sequence>MGLFFVQTRLETPDVGVSSFFRRNIASQGPGAPWHPWSNFFCWYDGSGGVYMTPVRLGLPTGLDGLNVLTVCIAV</sequence>
<dbReference type="Ensembl" id="ENSSMAT00000013604.2">
    <property type="protein sequence ID" value="ENSSMAP00000013429.2"/>
    <property type="gene ID" value="ENSSMAG00000008258.2"/>
</dbReference>
<evidence type="ECO:0000313" key="2">
    <source>
        <dbReference type="Proteomes" id="UP000694558"/>
    </source>
</evidence>
<accession>A0A8D3A6S8</accession>
<evidence type="ECO:0000313" key="1">
    <source>
        <dbReference type="Ensembl" id="ENSSMAP00000013429.2"/>
    </source>
</evidence>
<reference evidence="1" key="2">
    <citation type="submission" date="2025-08" db="UniProtKB">
        <authorList>
            <consortium name="Ensembl"/>
        </authorList>
    </citation>
    <scope>IDENTIFICATION</scope>
</reference>
<dbReference type="AlphaFoldDB" id="A0A8D3A6S8"/>